<evidence type="ECO:0000256" key="1">
    <source>
        <dbReference type="SAM" id="Coils"/>
    </source>
</evidence>
<dbReference type="KEGG" id="hso:HS_1741"/>
<feature type="transmembrane region" description="Helical" evidence="2">
    <location>
        <begin position="78"/>
        <end position="100"/>
    </location>
</feature>
<reference evidence="3" key="1">
    <citation type="submission" date="2006-08" db="EMBL/GenBank/DDBJ databases">
        <title>Complete genome sequence of Haemophilus somnus 129PT.</title>
        <authorList>
            <person name="Copeland A."/>
            <person name="Lucas S."/>
            <person name="Lapidus A."/>
            <person name="Barry K."/>
            <person name="Glavina del Rio T."/>
            <person name="Hammon N."/>
            <person name="Dalin E."/>
            <person name="Tice H."/>
            <person name="Pitluck S."/>
            <person name="Brettin T.S."/>
            <person name="Bruce D."/>
            <person name="Challacombe J.F."/>
            <person name="Chertkov O."/>
            <person name="Detter J.C."/>
            <person name="Gilna P."/>
            <person name="Han S."/>
            <person name="Misra M."/>
            <person name="Tapia R."/>
            <person name="Thayer N.N."/>
            <person name="Xie G."/>
            <person name="Inzana T.J."/>
            <person name="Duncan A.J."/>
            <person name="Siddaramppa S."/>
            <person name="Richardson P."/>
        </authorList>
    </citation>
    <scope>NUCLEOTIDE SEQUENCE</scope>
    <source>
        <strain evidence="3">129PT</strain>
    </source>
</reference>
<keyword evidence="2" id="KW-0472">Membrane</keyword>
<dbReference type="HOGENOM" id="CLU_2448674_0_0_6"/>
<dbReference type="EMBL" id="CP000436">
    <property type="protein sequence ID" value="ABI26009.1"/>
    <property type="molecule type" value="Genomic_DNA"/>
</dbReference>
<accession>Q0I5S8</accession>
<feature type="coiled-coil region" evidence="1">
    <location>
        <begin position="23"/>
        <end position="74"/>
    </location>
</feature>
<keyword evidence="2" id="KW-1133">Transmembrane helix</keyword>
<sequence>MEMTMEIPMSQIRFDKLRFVKKLQEANQSSEMAEALADALDEALGQTVSPLVTKDDLKELKLELRQEMSQLEVRLTSAMYKMAGFILAGVGVLMGLMKFIH</sequence>
<keyword evidence="2" id="KW-0812">Transmembrane</keyword>
<keyword evidence="1" id="KW-0175">Coiled coil</keyword>
<name>Q0I5S8_HISS1</name>
<dbReference type="AlphaFoldDB" id="Q0I5S8"/>
<evidence type="ECO:0000256" key="2">
    <source>
        <dbReference type="SAM" id="Phobius"/>
    </source>
</evidence>
<evidence type="ECO:0000313" key="3">
    <source>
        <dbReference type="EMBL" id="ABI26009.1"/>
    </source>
</evidence>
<proteinExistence type="predicted"/>
<organism evidence="3">
    <name type="scientific">Histophilus somni (strain 129Pt)</name>
    <name type="common">Haemophilus somnus</name>
    <dbReference type="NCBI Taxonomy" id="205914"/>
    <lineage>
        <taxon>Bacteria</taxon>
        <taxon>Pseudomonadati</taxon>
        <taxon>Pseudomonadota</taxon>
        <taxon>Gammaproteobacteria</taxon>
        <taxon>Pasteurellales</taxon>
        <taxon>Pasteurellaceae</taxon>
        <taxon>Histophilus</taxon>
    </lineage>
</organism>
<dbReference type="eggNOG" id="ENOG5031K1G">
    <property type="taxonomic scope" value="Bacteria"/>
</dbReference>
<gene>
    <name evidence="3" type="ordered locus">HS_1741</name>
</gene>
<protein>
    <submittedName>
        <fullName evidence="3">Hemophilus-specific protein, uncharacterized</fullName>
    </submittedName>
</protein>